<reference evidence="2" key="1">
    <citation type="submission" date="2021-09" db="EMBL/GenBank/DDBJ databases">
        <title>A high-quality genome of the endoparasitic fungus Hirsutella rhossiliensis with a comparison of Hirsutella genomes reveals transposable elements contributing to genome size variation.</title>
        <authorList>
            <person name="Lin R."/>
            <person name="Jiao Y."/>
            <person name="Sun X."/>
            <person name="Ling J."/>
            <person name="Xie B."/>
            <person name="Cheng X."/>
        </authorList>
    </citation>
    <scope>NUCLEOTIDE SEQUENCE</scope>
    <source>
        <strain evidence="2">HR02</strain>
    </source>
</reference>
<feature type="region of interest" description="Disordered" evidence="1">
    <location>
        <begin position="1"/>
        <end position="57"/>
    </location>
</feature>
<dbReference type="Proteomes" id="UP000824596">
    <property type="component" value="Unassembled WGS sequence"/>
</dbReference>
<proteinExistence type="predicted"/>
<feature type="compositionally biased region" description="Polar residues" evidence="1">
    <location>
        <begin position="10"/>
        <end position="19"/>
    </location>
</feature>
<name>A0A9P8MRI8_9HYPO</name>
<dbReference type="GeneID" id="68357847"/>
<feature type="compositionally biased region" description="Low complexity" evidence="1">
    <location>
        <begin position="20"/>
        <end position="36"/>
    </location>
</feature>
<dbReference type="AlphaFoldDB" id="A0A9P8MRI8"/>
<feature type="region of interest" description="Disordered" evidence="1">
    <location>
        <begin position="207"/>
        <end position="243"/>
    </location>
</feature>
<comment type="caution">
    <text evidence="2">The sequence shown here is derived from an EMBL/GenBank/DDBJ whole genome shotgun (WGS) entry which is preliminary data.</text>
</comment>
<dbReference type="RefSeq" id="XP_044718076.1">
    <property type="nucleotide sequence ID" value="XM_044867189.1"/>
</dbReference>
<evidence type="ECO:0000313" key="2">
    <source>
        <dbReference type="EMBL" id="KAH0960563.1"/>
    </source>
</evidence>
<protein>
    <submittedName>
        <fullName evidence="2">Uncharacterized protein</fullName>
    </submittedName>
</protein>
<gene>
    <name evidence="2" type="ORF">HRG_08718</name>
</gene>
<evidence type="ECO:0000256" key="1">
    <source>
        <dbReference type="SAM" id="MobiDB-lite"/>
    </source>
</evidence>
<accession>A0A9P8MRI8</accession>
<organism evidence="2 3">
    <name type="scientific">Hirsutella rhossiliensis</name>
    <dbReference type="NCBI Taxonomy" id="111463"/>
    <lineage>
        <taxon>Eukaryota</taxon>
        <taxon>Fungi</taxon>
        <taxon>Dikarya</taxon>
        <taxon>Ascomycota</taxon>
        <taxon>Pezizomycotina</taxon>
        <taxon>Sordariomycetes</taxon>
        <taxon>Hypocreomycetidae</taxon>
        <taxon>Hypocreales</taxon>
        <taxon>Ophiocordycipitaceae</taxon>
        <taxon>Hirsutella</taxon>
    </lineage>
</organism>
<dbReference type="OrthoDB" id="4928246at2759"/>
<feature type="region of interest" description="Disordered" evidence="1">
    <location>
        <begin position="148"/>
        <end position="183"/>
    </location>
</feature>
<dbReference type="EMBL" id="JAIZPD010000010">
    <property type="protein sequence ID" value="KAH0960563.1"/>
    <property type="molecule type" value="Genomic_DNA"/>
</dbReference>
<sequence length="243" mass="25737">MEAFVGEQTHCYQKSNYTHSKTSSSSRLSSSLSSATSEKDCSGANENAAPNLRRIARRLEDHGATSVGAPSPLPCIVDAIPGTFPQDMDGQAPVPASRIDKTNGSPQKIVPPKVEAEVVALKRVNSTTESSEAYSEAELAPLHRPKTYDDKHTAAASQQRAPSVSELVSKFRRMESPPSNLRASIAGNADFHAASTKAGTFGTCRSRFSDDSEDTSALASNAEDAEPHSALDMPSQDCIVAGT</sequence>
<evidence type="ECO:0000313" key="3">
    <source>
        <dbReference type="Proteomes" id="UP000824596"/>
    </source>
</evidence>
<keyword evidence="3" id="KW-1185">Reference proteome</keyword>